<dbReference type="RefSeq" id="WP_092408626.1">
    <property type="nucleotide sequence ID" value="NZ_FOVF01000019.1"/>
</dbReference>
<reference evidence="4 5" key="1">
    <citation type="submission" date="2016-10" db="EMBL/GenBank/DDBJ databases">
        <authorList>
            <person name="de Groot N.N."/>
        </authorList>
    </citation>
    <scope>NUCLEOTIDE SEQUENCE [LARGE SCALE GENOMIC DNA]</scope>
    <source>
        <strain evidence="4 5">CGMCC 1.7659</strain>
    </source>
</reference>
<proteinExistence type="predicted"/>
<protein>
    <submittedName>
        <fullName evidence="4">Signal transducer regulating beta-lactamase production, contains metallopeptidase domain</fullName>
    </submittedName>
</protein>
<accession>A0A1I4YQG3</accession>
<feature type="transmembrane region" description="Helical" evidence="1">
    <location>
        <begin position="20"/>
        <end position="39"/>
    </location>
</feature>
<dbReference type="GO" id="GO:0055085">
    <property type="term" value="P:transmembrane transport"/>
    <property type="evidence" value="ECO:0007669"/>
    <property type="project" value="InterPro"/>
</dbReference>
<feature type="domain" description="Peptidase M56" evidence="3">
    <location>
        <begin position="78"/>
        <end position="272"/>
    </location>
</feature>
<dbReference type="Pfam" id="PF05569">
    <property type="entry name" value="Peptidase_M56"/>
    <property type="match status" value="1"/>
</dbReference>
<feature type="domain" description="TonB C-terminal" evidence="2">
    <location>
        <begin position="482"/>
        <end position="526"/>
    </location>
</feature>
<keyword evidence="1" id="KW-1133">Transmembrane helix</keyword>
<dbReference type="InterPro" id="IPR052173">
    <property type="entry name" value="Beta-lactam_resp_regulator"/>
</dbReference>
<keyword evidence="1" id="KW-0472">Membrane</keyword>
<evidence type="ECO:0000259" key="2">
    <source>
        <dbReference type="Pfam" id="PF03544"/>
    </source>
</evidence>
<dbReference type="InterPro" id="IPR037682">
    <property type="entry name" value="TonB_C"/>
</dbReference>
<sequence length="633" mass="67630">MNLIAGNLLWVQTLGWTLIHFVWQGLAIGALFSGVRALVPREHSSIRYALGLLALVMLALSPALTFWLLWPQVGSSAVEAASAAQVLQAVVLAPIEQVESASPFSALLPMLVVGWMAGVSIMIWRTVHQWRALERIATRLAYRRAEIEEILLRVAERFGGMPGARVLVSAFIDTPTLIGWFKPVILLPAAVATGFPREQLELILAHELGHLRRYDHLVNLGQAVLETLLFYHPVVHWISREVRHEREVCCDNLVLRLTESEPREYARTLAALEDIRQLTPQLSLAASGGMLLDRVRRIVGSKSLLHASQRTHRSAWLVVAASTGLVVAMALVSQPGEPESPDSFGQPVLAPDLQVVTVRPATVDIAASIPVAFASLPELASSENPLASPEQAQGAATAAGSGEVEAALPKLPVAELASLPQPRVAAGLSRVPLQVGDVDIDRIEPAVAAVANAPEEVGKPTILRRVAPDYASSGPGEQDLMVGFEFAIDKSGKVRDIRVVSGDRSSRFAVAARRALSQWQFDPDTVAVGAGGRFRQDFEFISTARSASASDAACTTPIGSHVCRPVRGTGTPITRTVERESRAVAQASEVGAICTPPTGSLVCRPVEGPGPLVPNEGDEATMAHLIVLAGGGH</sequence>
<dbReference type="EMBL" id="FOVF01000019">
    <property type="protein sequence ID" value="SFN40256.1"/>
    <property type="molecule type" value="Genomic_DNA"/>
</dbReference>
<evidence type="ECO:0000313" key="5">
    <source>
        <dbReference type="Proteomes" id="UP000198575"/>
    </source>
</evidence>
<name>A0A1I4YQG3_9GAMM</name>
<dbReference type="Proteomes" id="UP000198575">
    <property type="component" value="Unassembled WGS sequence"/>
</dbReference>
<dbReference type="OrthoDB" id="15218at2"/>
<dbReference type="PANTHER" id="PTHR34978">
    <property type="entry name" value="POSSIBLE SENSOR-TRANSDUCER PROTEIN BLAR"/>
    <property type="match status" value="1"/>
</dbReference>
<dbReference type="Pfam" id="PF03544">
    <property type="entry name" value="TonB_C"/>
    <property type="match status" value="1"/>
</dbReference>
<organism evidence="4 5">
    <name type="scientific">Dokdonella immobilis</name>
    <dbReference type="NCBI Taxonomy" id="578942"/>
    <lineage>
        <taxon>Bacteria</taxon>
        <taxon>Pseudomonadati</taxon>
        <taxon>Pseudomonadota</taxon>
        <taxon>Gammaproteobacteria</taxon>
        <taxon>Lysobacterales</taxon>
        <taxon>Rhodanobacteraceae</taxon>
        <taxon>Dokdonella</taxon>
    </lineage>
</organism>
<dbReference type="AlphaFoldDB" id="A0A1I4YQG3"/>
<keyword evidence="1" id="KW-0812">Transmembrane</keyword>
<dbReference type="InterPro" id="IPR008756">
    <property type="entry name" value="Peptidase_M56"/>
</dbReference>
<feature type="transmembrane region" description="Helical" evidence="1">
    <location>
        <begin position="46"/>
        <end position="70"/>
    </location>
</feature>
<dbReference type="STRING" id="578942.SAMN05216289_11926"/>
<evidence type="ECO:0000313" key="4">
    <source>
        <dbReference type="EMBL" id="SFN40256.1"/>
    </source>
</evidence>
<dbReference type="PANTHER" id="PTHR34978:SF3">
    <property type="entry name" value="SLR0241 PROTEIN"/>
    <property type="match status" value="1"/>
</dbReference>
<gene>
    <name evidence="4" type="ORF">SAMN05216289_11926</name>
</gene>
<evidence type="ECO:0000259" key="3">
    <source>
        <dbReference type="Pfam" id="PF05569"/>
    </source>
</evidence>
<feature type="transmembrane region" description="Helical" evidence="1">
    <location>
        <begin position="106"/>
        <end position="127"/>
    </location>
</feature>
<dbReference type="Gene3D" id="3.30.2420.10">
    <property type="entry name" value="TonB"/>
    <property type="match status" value="1"/>
</dbReference>
<feature type="transmembrane region" description="Helical" evidence="1">
    <location>
        <begin position="315"/>
        <end position="333"/>
    </location>
</feature>
<dbReference type="CDD" id="cd07341">
    <property type="entry name" value="M56_BlaR1_MecR1_like"/>
    <property type="match status" value="1"/>
</dbReference>
<keyword evidence="5" id="KW-1185">Reference proteome</keyword>
<evidence type="ECO:0000256" key="1">
    <source>
        <dbReference type="SAM" id="Phobius"/>
    </source>
</evidence>
<dbReference type="SUPFAM" id="SSF74653">
    <property type="entry name" value="TolA/TonB C-terminal domain"/>
    <property type="match status" value="1"/>
</dbReference>